<feature type="compositionally biased region" description="Low complexity" evidence="4">
    <location>
        <begin position="161"/>
        <end position="181"/>
    </location>
</feature>
<organism evidence="5 6">
    <name type="scientific">Ensete ventricosum</name>
    <name type="common">Abyssinian banana</name>
    <name type="synonym">Musa ensete</name>
    <dbReference type="NCBI Taxonomy" id="4639"/>
    <lineage>
        <taxon>Eukaryota</taxon>
        <taxon>Viridiplantae</taxon>
        <taxon>Streptophyta</taxon>
        <taxon>Embryophyta</taxon>
        <taxon>Tracheophyta</taxon>
        <taxon>Spermatophyta</taxon>
        <taxon>Magnoliopsida</taxon>
        <taxon>Liliopsida</taxon>
        <taxon>Zingiberales</taxon>
        <taxon>Musaceae</taxon>
        <taxon>Ensete</taxon>
    </lineage>
</organism>
<reference evidence="5 6" key="1">
    <citation type="journal article" date="2014" name="Agronomy (Basel)">
        <title>A Draft Genome Sequence for Ensete ventricosum, the Drought-Tolerant Tree Against Hunger.</title>
        <authorList>
            <person name="Harrison J."/>
            <person name="Moore K.A."/>
            <person name="Paszkiewicz K."/>
            <person name="Jones T."/>
            <person name="Grant M."/>
            <person name="Ambacheew D."/>
            <person name="Muzemil S."/>
            <person name="Studholme D.J."/>
        </authorList>
    </citation>
    <scope>NUCLEOTIDE SEQUENCE [LARGE SCALE GENOMIC DNA]</scope>
</reference>
<keyword evidence="2" id="KW-0804">Transcription</keyword>
<evidence type="ECO:0000256" key="3">
    <source>
        <dbReference type="PROSITE-ProRule" id="PRU01191"/>
    </source>
</evidence>
<feature type="region of interest" description="Disordered" evidence="4">
    <location>
        <begin position="260"/>
        <end position="293"/>
    </location>
</feature>
<keyword evidence="1" id="KW-0805">Transcription regulation</keyword>
<sequence>MASGFPGRCGVQSPIPTLSEGETGALLKRSLTESERLQQQQQLQNALFLRSVKQRTLLPSSASSHVPPLPVDLSSGSSLSASGFARRQEMFSATQTAAGLGSDYRPSSAIQDWLQELERELFLDEDDEKDAASASGSAVTTAELSNAMQRLRSPVLPPPAATVAAPNQFSPSSTNSSSTVSSRFVRRQEMFFSATQTAAGLGSDDRPSSGIQDWMQELERQLFLDEYDEEEEAASASGSAVTTAELRNAMQRLRSPVLPPPAAMVAAPNQFSPSPTNSSTVSSSASSSPPSLSTAAAASSRQMLFDTAVAIADGNTEAAAGNLAVLKRAANHRGDAEQRLTAVMLAALVSCMNPPPARNSCPSIAELCSAEHFAATQVLYELSPCFKLGIIAANLAILEATMDHPKIHILDFQVGQGGQYVTFLHALADRQRLRPTARPPVLRITAVADPSSPFTGNNGGNLRAVGRQIEELAERAGLAVRFGVVHRRAADLDAAALGCEPGEALAVNLAFALARVPDESVSPSNPRDELLRRVRALRPRVVAMVEQEINTSTAAFATRFGEACAHYGALLESLDATMARDSAERARVEAWLARRAVNSVATDGADRVERCEVFSKWRARMGMAGFELLPFGPAIIEPVKAKLASVRSNPGFSIREDGGRLGFGWKDRVLTVASSWR</sequence>
<evidence type="ECO:0000256" key="1">
    <source>
        <dbReference type="ARBA" id="ARBA00023015"/>
    </source>
</evidence>
<protein>
    <submittedName>
        <fullName evidence="5">Uncharacterized protein</fullName>
    </submittedName>
</protein>
<dbReference type="Pfam" id="PF03514">
    <property type="entry name" value="GRAS"/>
    <property type="match status" value="1"/>
</dbReference>
<dbReference type="InterPro" id="IPR005202">
    <property type="entry name" value="TF_GRAS"/>
</dbReference>
<gene>
    <name evidence="5" type="ORF">B296_00040159</name>
</gene>
<comment type="caution">
    <text evidence="5">The sequence shown here is derived from an EMBL/GenBank/DDBJ whole genome shotgun (WGS) entry which is preliminary data.</text>
</comment>
<dbReference type="EMBL" id="AMZH03005402">
    <property type="protein sequence ID" value="RRT66476.1"/>
    <property type="molecule type" value="Genomic_DNA"/>
</dbReference>
<dbReference type="PROSITE" id="PS50985">
    <property type="entry name" value="GRAS"/>
    <property type="match status" value="1"/>
</dbReference>
<accession>A0A426ZR38</accession>
<feature type="region of interest" description="SAW" evidence="3">
    <location>
        <begin position="601"/>
        <end position="677"/>
    </location>
</feature>
<comment type="similarity">
    <text evidence="3">Belongs to the GRAS family.</text>
</comment>
<name>A0A426ZR38_ENSVE</name>
<dbReference type="AlphaFoldDB" id="A0A426ZR38"/>
<feature type="compositionally biased region" description="Low complexity" evidence="4">
    <location>
        <begin position="263"/>
        <end position="293"/>
    </location>
</feature>
<comment type="caution">
    <text evidence="3">Lacks conserved residue(s) required for the propagation of feature annotation.</text>
</comment>
<evidence type="ECO:0000313" key="5">
    <source>
        <dbReference type="EMBL" id="RRT66476.1"/>
    </source>
</evidence>
<evidence type="ECO:0000256" key="4">
    <source>
        <dbReference type="SAM" id="MobiDB-lite"/>
    </source>
</evidence>
<proteinExistence type="inferred from homology"/>
<feature type="short sequence motif" description="VHIID" evidence="3">
    <location>
        <begin position="407"/>
        <end position="411"/>
    </location>
</feature>
<evidence type="ECO:0000313" key="6">
    <source>
        <dbReference type="Proteomes" id="UP000287651"/>
    </source>
</evidence>
<feature type="region of interest" description="Disordered" evidence="4">
    <location>
        <begin position="154"/>
        <end position="181"/>
    </location>
</feature>
<evidence type="ECO:0000256" key="2">
    <source>
        <dbReference type="ARBA" id="ARBA00023163"/>
    </source>
</evidence>
<dbReference type="PANTHER" id="PTHR31636">
    <property type="entry name" value="OSJNBA0084A10.13 PROTEIN-RELATED"/>
    <property type="match status" value="1"/>
</dbReference>
<dbReference type="Proteomes" id="UP000287651">
    <property type="component" value="Unassembled WGS sequence"/>
</dbReference>